<reference evidence="3 4" key="1">
    <citation type="submission" date="2018-07" db="EMBL/GenBank/DDBJ databases">
        <title>Complete Genome and Methylome Analysis of Deinococcus wulumuqiensis NEB 479.</title>
        <authorList>
            <person name="Fomenkov A."/>
            <person name="Luyten Y."/>
            <person name="Vincze T."/>
            <person name="Anton B.P."/>
            <person name="Clark T."/>
            <person name="Roberts R.J."/>
            <person name="Morgan R.D."/>
        </authorList>
    </citation>
    <scope>NUCLEOTIDE SEQUENCE [LARGE SCALE GENOMIC DNA]</scope>
    <source>
        <strain evidence="3 4">NEB 479</strain>
    </source>
</reference>
<keyword evidence="2" id="KW-0472">Membrane</keyword>
<dbReference type="KEGG" id="dwu:DVJ83_06745"/>
<evidence type="ECO:0000313" key="4">
    <source>
        <dbReference type="Proteomes" id="UP000253744"/>
    </source>
</evidence>
<protein>
    <recommendedName>
        <fullName evidence="5">Tetratricopeptide repeat protein</fullName>
    </recommendedName>
</protein>
<evidence type="ECO:0008006" key="5">
    <source>
        <dbReference type="Google" id="ProtNLM"/>
    </source>
</evidence>
<dbReference type="RefSeq" id="WP_114671843.1">
    <property type="nucleotide sequence ID" value="NZ_CP031158.1"/>
</dbReference>
<keyword evidence="2" id="KW-1133">Transmembrane helix</keyword>
<proteinExistence type="predicted"/>
<dbReference type="InterPro" id="IPR014562">
    <property type="entry name" value="UCP030959_TPR_rpt-cont"/>
</dbReference>
<dbReference type="Proteomes" id="UP000253744">
    <property type="component" value="Chromosome"/>
</dbReference>
<evidence type="ECO:0000256" key="2">
    <source>
        <dbReference type="SAM" id="Phobius"/>
    </source>
</evidence>
<feature type="transmembrane region" description="Helical" evidence="2">
    <location>
        <begin position="36"/>
        <end position="62"/>
    </location>
</feature>
<dbReference type="STRING" id="1288484.GCA_000348665_00081"/>
<keyword evidence="2" id="KW-0812">Transmembrane</keyword>
<organism evidence="3 4">
    <name type="scientific">Deinococcus wulumuqiensis</name>
    <dbReference type="NCBI Taxonomy" id="980427"/>
    <lineage>
        <taxon>Bacteria</taxon>
        <taxon>Thermotogati</taxon>
        <taxon>Deinococcota</taxon>
        <taxon>Deinococci</taxon>
        <taxon>Deinococcales</taxon>
        <taxon>Deinococcaceae</taxon>
        <taxon>Deinococcus</taxon>
    </lineage>
</organism>
<evidence type="ECO:0000256" key="1">
    <source>
        <dbReference type="SAM" id="MobiDB-lite"/>
    </source>
</evidence>
<dbReference type="EMBL" id="CP031158">
    <property type="protein sequence ID" value="AXG98910.1"/>
    <property type="molecule type" value="Genomic_DNA"/>
</dbReference>
<feature type="transmembrane region" description="Helical" evidence="2">
    <location>
        <begin position="12"/>
        <end position="30"/>
    </location>
</feature>
<dbReference type="InterPro" id="IPR011990">
    <property type="entry name" value="TPR-like_helical_dom_sf"/>
</dbReference>
<name>A0A345IGT8_9DEIO</name>
<sequence>MDIPGLFNNYGWLLGLFGVLNIICLVHAVVTRQGALWIVFLALNLFLGGFIATLFYTFMVLLPNLQGSRRAATQAVQRGVEAIKPLDVRVREAQQALAESDTLERRAELANLQARAGRPEEAQATLAPLLSGIYADDPVVLLSAAQLDLAQGNPAGAEARLSRVDLRTSAATRTRTLTLLALAQEQQGKPEADHTYREASQGATTEEPRARHAAYLIGQGRTEDARAVLEALEKSERQASPLYRKQEREWFTLASELRRKLG</sequence>
<gene>
    <name evidence="3" type="ORF">DVJ83_06745</name>
</gene>
<dbReference type="Gene3D" id="1.25.40.10">
    <property type="entry name" value="Tetratricopeptide repeat domain"/>
    <property type="match status" value="1"/>
</dbReference>
<dbReference type="PIRSF" id="PIRSF030959">
    <property type="entry name" value="UCP030959"/>
    <property type="match status" value="1"/>
</dbReference>
<feature type="region of interest" description="Disordered" evidence="1">
    <location>
        <begin position="185"/>
        <end position="208"/>
    </location>
</feature>
<evidence type="ECO:0000313" key="3">
    <source>
        <dbReference type="EMBL" id="AXG98910.1"/>
    </source>
</evidence>
<dbReference type="AlphaFoldDB" id="A0A345IGT8"/>
<feature type="compositionally biased region" description="Basic and acidic residues" evidence="1">
    <location>
        <begin position="188"/>
        <end position="197"/>
    </location>
</feature>
<accession>A0A345IGT8</accession>